<keyword evidence="2" id="KW-1185">Reference proteome</keyword>
<proteinExistence type="predicted"/>
<evidence type="ECO:0000313" key="2">
    <source>
        <dbReference type="Proteomes" id="UP001499978"/>
    </source>
</evidence>
<name>A0ABP6B2N9_9ACTN</name>
<sequence>MVMRDESLMLPPELVEAHAIGFDYRDGDGVDFEPYDSFLTVGETVHWWRAWTGNKTQDAPGFRVFGQDGTGGLAAFWLIRRGEPLRQQPVVFLGSEGEISVVACDLAAYLWLLAQGFGPYEASTYPQHEHDPQPVDRLLQIAQRYAPSAQQTPADIVGAARAEFPEFVALIDSASR</sequence>
<dbReference type="EMBL" id="BAAARY010000048">
    <property type="protein sequence ID" value="GAA2533346.1"/>
    <property type="molecule type" value="Genomic_DNA"/>
</dbReference>
<organism evidence="1 2">
    <name type="scientific">Pilimelia columellifera subsp. columellifera</name>
    <dbReference type="NCBI Taxonomy" id="706583"/>
    <lineage>
        <taxon>Bacteria</taxon>
        <taxon>Bacillati</taxon>
        <taxon>Actinomycetota</taxon>
        <taxon>Actinomycetes</taxon>
        <taxon>Micromonosporales</taxon>
        <taxon>Micromonosporaceae</taxon>
        <taxon>Pilimelia</taxon>
    </lineage>
</organism>
<dbReference type="Proteomes" id="UP001499978">
    <property type="component" value="Unassembled WGS sequence"/>
</dbReference>
<gene>
    <name evidence="1" type="ORF">GCM10010201_36040</name>
</gene>
<comment type="caution">
    <text evidence="1">The sequence shown here is derived from an EMBL/GenBank/DDBJ whole genome shotgun (WGS) entry which is preliminary data.</text>
</comment>
<evidence type="ECO:0008006" key="3">
    <source>
        <dbReference type="Google" id="ProtNLM"/>
    </source>
</evidence>
<reference evidence="2" key="1">
    <citation type="journal article" date="2019" name="Int. J. Syst. Evol. Microbiol.">
        <title>The Global Catalogue of Microorganisms (GCM) 10K type strain sequencing project: providing services to taxonomists for standard genome sequencing and annotation.</title>
        <authorList>
            <consortium name="The Broad Institute Genomics Platform"/>
            <consortium name="The Broad Institute Genome Sequencing Center for Infectious Disease"/>
            <person name="Wu L."/>
            <person name="Ma J."/>
        </authorList>
    </citation>
    <scope>NUCLEOTIDE SEQUENCE [LARGE SCALE GENOMIC DNA]</scope>
    <source>
        <strain evidence="2">JCM 3367</strain>
    </source>
</reference>
<evidence type="ECO:0000313" key="1">
    <source>
        <dbReference type="EMBL" id="GAA2533346.1"/>
    </source>
</evidence>
<accession>A0ABP6B2N9</accession>
<protein>
    <recommendedName>
        <fullName evidence="3">SMI1/KNR4 family protein</fullName>
    </recommendedName>
</protein>